<dbReference type="GO" id="GO:0016779">
    <property type="term" value="F:nucleotidyltransferase activity"/>
    <property type="evidence" value="ECO:0007669"/>
    <property type="project" value="TreeGrafter"/>
</dbReference>
<evidence type="ECO:0000313" key="2">
    <source>
        <dbReference type="EMBL" id="AKF93054.1"/>
    </source>
</evidence>
<name>A0A0F7EFJ7_BRELA</name>
<protein>
    <submittedName>
        <fullName evidence="2">Thiamin biosynthesis protein</fullName>
    </submittedName>
</protein>
<dbReference type="GO" id="GO:0005737">
    <property type="term" value="C:cytoplasm"/>
    <property type="evidence" value="ECO:0007669"/>
    <property type="project" value="TreeGrafter"/>
</dbReference>
<dbReference type="InterPro" id="IPR000594">
    <property type="entry name" value="ThiF_NAD_FAD-bd"/>
</dbReference>
<dbReference type="SUPFAM" id="SSF69572">
    <property type="entry name" value="Activating enzymes of the ubiquitin-like proteins"/>
    <property type="match status" value="1"/>
</dbReference>
<proteinExistence type="predicted"/>
<gene>
    <name evidence="2" type="ORF">EX87_04790</name>
</gene>
<dbReference type="Pfam" id="PF00899">
    <property type="entry name" value="ThiF"/>
    <property type="match status" value="1"/>
</dbReference>
<dbReference type="InterPro" id="IPR035985">
    <property type="entry name" value="Ubiquitin-activating_enz"/>
</dbReference>
<organism evidence="2">
    <name type="scientific">Brevibacillus laterosporus</name>
    <name type="common">Bacillus laterosporus</name>
    <dbReference type="NCBI Taxonomy" id="1465"/>
    <lineage>
        <taxon>Bacteria</taxon>
        <taxon>Bacillati</taxon>
        <taxon>Bacillota</taxon>
        <taxon>Bacilli</taxon>
        <taxon>Bacillales</taxon>
        <taxon>Paenibacillaceae</taxon>
        <taxon>Brevibacillus</taxon>
    </lineage>
</organism>
<dbReference type="GO" id="GO:0004792">
    <property type="term" value="F:thiosulfate-cyanide sulfurtransferase activity"/>
    <property type="evidence" value="ECO:0007669"/>
    <property type="project" value="TreeGrafter"/>
</dbReference>
<dbReference type="EMBL" id="CP011074">
    <property type="protein sequence ID" value="AKF93054.1"/>
    <property type="molecule type" value="Genomic_DNA"/>
</dbReference>
<dbReference type="InterPro" id="IPR045886">
    <property type="entry name" value="ThiF/MoeB/HesA"/>
</dbReference>
<dbReference type="PANTHER" id="PTHR10953:SF102">
    <property type="entry name" value="ADENYLYLTRANSFERASE AND SULFURTRANSFERASE MOCS3"/>
    <property type="match status" value="1"/>
</dbReference>
<dbReference type="GO" id="GO:0008641">
    <property type="term" value="F:ubiquitin-like modifier activating enzyme activity"/>
    <property type="evidence" value="ECO:0007669"/>
    <property type="project" value="InterPro"/>
</dbReference>
<dbReference type="PANTHER" id="PTHR10953">
    <property type="entry name" value="UBIQUITIN-ACTIVATING ENZYME E1"/>
    <property type="match status" value="1"/>
</dbReference>
<sequence length="386" mass="43182">MEQKPILKEIHPIIEIGSDTLQFGQVSGFLNHIPDETGSIKTLIQLLDGTRTTKQIHQVLVSKHPEVTFEELTEAITALNSLGYLEDQTWEETTSLSTAQKDRYRANLRFFSIYSDIDNPPSKIQEDLLQKKVTILGSGAFGSTLLSSFAGLGVTNVRIADFDRVELSNLNRQLLFKESDIGRLKIEVAEEFVTERNSSMSVETIRKKISSADDVKELIAGSDLVILAADTPFFFIQRWVNTACVELEIPYIAGGVNLTEGTFYHIYPKKTPCLDCFHLHHYDQNPDQYEQELRYLVDSGYHLPTATIAPNLSIITGIIASEACKILTGTSQAQSQGKFVSINFLTYETKTISEMERKELDCPTCGEGNRTLSIFSLEQPAEEVLS</sequence>
<evidence type="ECO:0000259" key="1">
    <source>
        <dbReference type="Pfam" id="PF00899"/>
    </source>
</evidence>
<dbReference type="Gene3D" id="3.40.50.720">
    <property type="entry name" value="NAD(P)-binding Rossmann-like Domain"/>
    <property type="match status" value="1"/>
</dbReference>
<dbReference type="AlphaFoldDB" id="A0A0F7EFJ7"/>
<accession>A0A0F7EFJ7</accession>
<feature type="domain" description="THIF-type NAD/FAD binding fold" evidence="1">
    <location>
        <begin position="123"/>
        <end position="363"/>
    </location>
</feature>
<dbReference type="RefSeq" id="WP_031411774.1">
    <property type="nucleotide sequence ID" value="NZ_CP011074.1"/>
</dbReference>
<reference evidence="2" key="1">
    <citation type="submission" date="2015-03" db="EMBL/GenBank/DDBJ databases">
        <title>MIGS Cultured Bacterial/Archaeal sample from Brevibacillus laterosporus.</title>
        <authorList>
            <person name="Zeng D."/>
            <person name="Zhu L."/>
            <person name="Dong G."/>
            <person name="Ye W."/>
            <person name="Ren D."/>
            <person name="Wu L."/>
            <person name="Xu J."/>
            <person name="Li G."/>
            <person name="Guo L."/>
        </authorList>
    </citation>
    <scope>NUCLEOTIDE SEQUENCE</scope>
    <source>
        <strain evidence="2">B9</strain>
    </source>
</reference>